<feature type="non-terminal residue" evidence="3">
    <location>
        <position position="136"/>
    </location>
</feature>
<feature type="compositionally biased region" description="Basic and acidic residues" evidence="1">
    <location>
        <begin position="1"/>
        <end position="11"/>
    </location>
</feature>
<gene>
    <name evidence="3" type="ORF">ACMD2_12984</name>
</gene>
<evidence type="ECO:0000313" key="3">
    <source>
        <dbReference type="EMBL" id="OAY62966.1"/>
    </source>
</evidence>
<organism evidence="3 4">
    <name type="scientific">Ananas comosus</name>
    <name type="common">Pineapple</name>
    <name type="synonym">Ananas ananas</name>
    <dbReference type="NCBI Taxonomy" id="4615"/>
    <lineage>
        <taxon>Eukaryota</taxon>
        <taxon>Viridiplantae</taxon>
        <taxon>Streptophyta</taxon>
        <taxon>Embryophyta</taxon>
        <taxon>Tracheophyta</taxon>
        <taxon>Spermatophyta</taxon>
        <taxon>Magnoliopsida</taxon>
        <taxon>Liliopsida</taxon>
        <taxon>Poales</taxon>
        <taxon>Bromeliaceae</taxon>
        <taxon>Bromelioideae</taxon>
        <taxon>Ananas</taxon>
    </lineage>
</organism>
<evidence type="ECO:0000259" key="2">
    <source>
        <dbReference type="Pfam" id="PF03101"/>
    </source>
</evidence>
<dbReference type="Pfam" id="PF03101">
    <property type="entry name" value="FAR1"/>
    <property type="match status" value="1"/>
</dbReference>
<dbReference type="EMBL" id="LSRQ01008404">
    <property type="protein sequence ID" value="OAY62966.1"/>
    <property type="molecule type" value="Genomic_DNA"/>
</dbReference>
<feature type="compositionally biased region" description="Acidic residues" evidence="1">
    <location>
        <begin position="12"/>
        <end position="21"/>
    </location>
</feature>
<name>A0A199UE16_ANACO</name>
<protein>
    <submittedName>
        <fullName evidence="3">Protein FAR1-RELATED SEQUENCE 6</fullName>
    </submittedName>
</protein>
<sequence>MDCAPHKSKEEIFDDDDDDNIGENVEGDDKTPRVGMVFTTYNEASSFYKQYALSVGFGVAVRKSSFTKSGICRRLILACTRGGKGRPDACYQARQTAKTNCQAMRRITSSRRSESRTQSSAQPIRCAINELLQKND</sequence>
<accession>A0A199UE16</accession>
<proteinExistence type="predicted"/>
<dbReference type="Proteomes" id="UP000092600">
    <property type="component" value="Unassembled WGS sequence"/>
</dbReference>
<dbReference type="PANTHER" id="PTHR46328">
    <property type="entry name" value="FAR-RED IMPAIRED RESPONSIVE (FAR1) FAMILY PROTEIN-RELATED"/>
    <property type="match status" value="1"/>
</dbReference>
<evidence type="ECO:0000313" key="4">
    <source>
        <dbReference type="Proteomes" id="UP000092600"/>
    </source>
</evidence>
<dbReference type="InterPro" id="IPR004330">
    <property type="entry name" value="FAR1_DNA_bnd_dom"/>
</dbReference>
<reference evidence="3 4" key="1">
    <citation type="journal article" date="2016" name="DNA Res.">
        <title>The draft genome of MD-2 pineapple using hybrid error correction of long reads.</title>
        <authorList>
            <person name="Redwan R.M."/>
            <person name="Saidin A."/>
            <person name="Kumar S.V."/>
        </authorList>
    </citation>
    <scope>NUCLEOTIDE SEQUENCE [LARGE SCALE GENOMIC DNA]</scope>
    <source>
        <strain evidence="4">cv. MD2</strain>
        <tissue evidence="3">Leaf</tissue>
    </source>
</reference>
<comment type="caution">
    <text evidence="3">The sequence shown here is derived from an EMBL/GenBank/DDBJ whole genome shotgun (WGS) entry which is preliminary data.</text>
</comment>
<evidence type="ECO:0000256" key="1">
    <source>
        <dbReference type="SAM" id="MobiDB-lite"/>
    </source>
</evidence>
<feature type="region of interest" description="Disordered" evidence="1">
    <location>
        <begin position="1"/>
        <end position="31"/>
    </location>
</feature>
<dbReference type="AlphaFoldDB" id="A0A199UE16"/>
<feature type="domain" description="FAR1" evidence="2">
    <location>
        <begin position="46"/>
        <end position="111"/>
    </location>
</feature>